<dbReference type="Gene3D" id="3.30.200.20">
    <property type="entry name" value="Phosphorylase Kinase, domain 1"/>
    <property type="match status" value="1"/>
</dbReference>
<dbReference type="InterPro" id="IPR008271">
    <property type="entry name" value="Ser/Thr_kinase_AS"/>
</dbReference>
<evidence type="ECO:0000256" key="7">
    <source>
        <dbReference type="ARBA" id="ARBA00023180"/>
    </source>
</evidence>
<dbReference type="InterPro" id="IPR001245">
    <property type="entry name" value="Ser-Thr/Tyr_kinase_cat_dom"/>
</dbReference>
<evidence type="ECO:0000256" key="2">
    <source>
        <dbReference type="ARBA" id="ARBA00022527"/>
    </source>
</evidence>
<proteinExistence type="predicted"/>
<keyword evidence="3" id="KW-0812">Transmembrane</keyword>
<comment type="subcellular location">
    <subcellularLocation>
        <location evidence="1">Membrane</location>
        <topology evidence="1">Single-pass type I membrane protein</topology>
    </subcellularLocation>
</comment>
<keyword evidence="2" id="KW-0723">Serine/threonine-protein kinase</keyword>
<dbReference type="Pfam" id="PF07714">
    <property type="entry name" value="PK_Tyr_Ser-Thr"/>
    <property type="match status" value="1"/>
</dbReference>
<protein>
    <recommendedName>
        <fullName evidence="8">Protein kinase domain-containing protein</fullName>
    </recommendedName>
</protein>
<reference evidence="9" key="1">
    <citation type="submission" date="2013-07" db="EMBL/GenBank/DDBJ databases">
        <title>The genome of Eucalyptus grandis.</title>
        <authorList>
            <person name="Schmutz J."/>
            <person name="Hayes R."/>
            <person name="Myburg A."/>
            <person name="Tuskan G."/>
            <person name="Grattapaglia D."/>
            <person name="Rokhsar D.S."/>
        </authorList>
    </citation>
    <scope>NUCLEOTIDE SEQUENCE</scope>
    <source>
        <tissue evidence="9">Leaf extractions</tissue>
    </source>
</reference>
<sequence>MLPIHKWRRRHLAMDQNVNEFLQSNNNFLPIRYSYSDFKKITCGLKDKLGEGGYGTMFKGRLGSGHDVAVKILKKRKANGQDSQMAAVGRIHHINEVGLIGFCSEGSKQAPVYDFMNNLWISTFSHEDKGLLLVARKCTKILHFDIKLHNFLLDNAMYKFYTSILSRTYGV</sequence>
<name>A0A058ZY53_EUCGR</name>
<evidence type="ECO:0000256" key="4">
    <source>
        <dbReference type="ARBA" id="ARBA00022729"/>
    </source>
</evidence>
<dbReference type="PROSITE" id="PS00108">
    <property type="entry name" value="PROTEIN_KINASE_ST"/>
    <property type="match status" value="1"/>
</dbReference>
<evidence type="ECO:0000259" key="8">
    <source>
        <dbReference type="PROSITE" id="PS50011"/>
    </source>
</evidence>
<keyword evidence="6" id="KW-0472">Membrane</keyword>
<organism evidence="9">
    <name type="scientific">Eucalyptus grandis</name>
    <name type="common">Flooded gum</name>
    <dbReference type="NCBI Taxonomy" id="71139"/>
    <lineage>
        <taxon>Eukaryota</taxon>
        <taxon>Viridiplantae</taxon>
        <taxon>Streptophyta</taxon>
        <taxon>Embryophyta</taxon>
        <taxon>Tracheophyta</taxon>
        <taxon>Spermatophyta</taxon>
        <taxon>Magnoliopsida</taxon>
        <taxon>eudicotyledons</taxon>
        <taxon>Gunneridae</taxon>
        <taxon>Pentapetalae</taxon>
        <taxon>rosids</taxon>
        <taxon>malvids</taxon>
        <taxon>Myrtales</taxon>
        <taxon>Myrtaceae</taxon>
        <taxon>Myrtoideae</taxon>
        <taxon>Eucalypteae</taxon>
        <taxon>Eucalyptus</taxon>
    </lineage>
</organism>
<dbReference type="eggNOG" id="KOG1187">
    <property type="taxonomic scope" value="Eukaryota"/>
</dbReference>
<keyword evidence="5" id="KW-1133">Transmembrane helix</keyword>
<keyword evidence="7" id="KW-0325">Glycoprotein</keyword>
<evidence type="ECO:0000256" key="3">
    <source>
        <dbReference type="ARBA" id="ARBA00022692"/>
    </source>
</evidence>
<dbReference type="InterPro" id="IPR000719">
    <property type="entry name" value="Prot_kinase_dom"/>
</dbReference>
<evidence type="ECO:0000256" key="5">
    <source>
        <dbReference type="ARBA" id="ARBA00022989"/>
    </source>
</evidence>
<keyword evidence="2" id="KW-0418">Kinase</keyword>
<dbReference type="GO" id="GO:0005524">
    <property type="term" value="F:ATP binding"/>
    <property type="evidence" value="ECO:0007669"/>
    <property type="project" value="InterPro"/>
</dbReference>
<dbReference type="SUPFAM" id="SSF56112">
    <property type="entry name" value="Protein kinase-like (PK-like)"/>
    <property type="match status" value="1"/>
</dbReference>
<evidence type="ECO:0000256" key="6">
    <source>
        <dbReference type="ARBA" id="ARBA00023136"/>
    </source>
</evidence>
<evidence type="ECO:0000313" key="9">
    <source>
        <dbReference type="EMBL" id="KCW46703.1"/>
    </source>
</evidence>
<dbReference type="InterPro" id="IPR045874">
    <property type="entry name" value="LRK10/LRL21-25-like"/>
</dbReference>
<dbReference type="AlphaFoldDB" id="A0A058ZY53"/>
<feature type="domain" description="Protein kinase" evidence="8">
    <location>
        <begin position="43"/>
        <end position="171"/>
    </location>
</feature>
<dbReference type="PANTHER" id="PTHR27009">
    <property type="entry name" value="RUST RESISTANCE KINASE LR10-RELATED"/>
    <property type="match status" value="1"/>
</dbReference>
<accession>A0A058ZY53</accession>
<dbReference type="Gramene" id="KCW46703">
    <property type="protein sequence ID" value="KCW46703"/>
    <property type="gene ID" value="EUGRSUZ_K00521"/>
</dbReference>
<dbReference type="GO" id="GO:0004674">
    <property type="term" value="F:protein serine/threonine kinase activity"/>
    <property type="evidence" value="ECO:0007669"/>
    <property type="project" value="UniProtKB-KW"/>
</dbReference>
<dbReference type="EMBL" id="KK198763">
    <property type="protein sequence ID" value="KCW46703.1"/>
    <property type="molecule type" value="Genomic_DNA"/>
</dbReference>
<dbReference type="InParanoid" id="A0A058ZY53"/>
<dbReference type="GO" id="GO:0016020">
    <property type="term" value="C:membrane"/>
    <property type="evidence" value="ECO:0007669"/>
    <property type="project" value="UniProtKB-SubCell"/>
</dbReference>
<dbReference type="InterPro" id="IPR011009">
    <property type="entry name" value="Kinase-like_dom_sf"/>
</dbReference>
<gene>
    <name evidence="9" type="ORF">EUGRSUZ_K00521</name>
</gene>
<keyword evidence="2" id="KW-0808">Transferase</keyword>
<dbReference type="PROSITE" id="PS50011">
    <property type="entry name" value="PROTEIN_KINASE_DOM"/>
    <property type="match status" value="1"/>
</dbReference>
<evidence type="ECO:0000256" key="1">
    <source>
        <dbReference type="ARBA" id="ARBA00004479"/>
    </source>
</evidence>
<keyword evidence="4" id="KW-0732">Signal</keyword>